<accession>A0A0L0N7H7</accession>
<proteinExistence type="predicted"/>
<reference evidence="1 2" key="1">
    <citation type="journal article" date="2015" name="BMC Genomics">
        <title>The genome of the truffle-parasite Tolypocladium ophioglossoides and the evolution of antifungal peptaibiotics.</title>
        <authorList>
            <person name="Quandt C.A."/>
            <person name="Bushley K.E."/>
            <person name="Spatafora J.W."/>
        </authorList>
    </citation>
    <scope>NUCLEOTIDE SEQUENCE [LARGE SCALE GENOMIC DNA]</scope>
    <source>
        <strain evidence="1 2">CBS 100239</strain>
    </source>
</reference>
<feature type="non-terminal residue" evidence="1">
    <location>
        <position position="133"/>
    </location>
</feature>
<name>A0A0L0N7H7_TOLOC</name>
<keyword evidence="2" id="KW-1185">Reference proteome</keyword>
<dbReference type="EMBL" id="LFRF01000015">
    <property type="protein sequence ID" value="KND89996.1"/>
    <property type="molecule type" value="Genomic_DNA"/>
</dbReference>
<dbReference type="Proteomes" id="UP000036947">
    <property type="component" value="Unassembled WGS sequence"/>
</dbReference>
<evidence type="ECO:0000313" key="2">
    <source>
        <dbReference type="Proteomes" id="UP000036947"/>
    </source>
</evidence>
<protein>
    <submittedName>
        <fullName evidence="1">Uncharacterized protein</fullName>
    </submittedName>
</protein>
<sequence>MATLCAAPALSLVLSARTAHLQARLPMTAETSARSAPMGVSRLPAASCPSLARQSSATSLLVLVLKYILNVYSISQRTAPTKGASRWLRHRGGSGHLCTASSLGTECYLEARDLSLGLVDISLRILASHVTSQ</sequence>
<organism evidence="1 2">
    <name type="scientific">Tolypocladium ophioglossoides (strain CBS 100239)</name>
    <name type="common">Snaketongue truffleclub</name>
    <name type="synonym">Elaphocordyceps ophioglossoides</name>
    <dbReference type="NCBI Taxonomy" id="1163406"/>
    <lineage>
        <taxon>Eukaryota</taxon>
        <taxon>Fungi</taxon>
        <taxon>Dikarya</taxon>
        <taxon>Ascomycota</taxon>
        <taxon>Pezizomycotina</taxon>
        <taxon>Sordariomycetes</taxon>
        <taxon>Hypocreomycetidae</taxon>
        <taxon>Hypocreales</taxon>
        <taxon>Ophiocordycipitaceae</taxon>
        <taxon>Tolypocladium</taxon>
    </lineage>
</organism>
<evidence type="ECO:0000313" key="1">
    <source>
        <dbReference type="EMBL" id="KND89996.1"/>
    </source>
</evidence>
<comment type="caution">
    <text evidence="1">The sequence shown here is derived from an EMBL/GenBank/DDBJ whole genome shotgun (WGS) entry which is preliminary data.</text>
</comment>
<dbReference type="AlphaFoldDB" id="A0A0L0N7H7"/>
<gene>
    <name evidence="1" type="ORF">TOPH_05280</name>
</gene>